<dbReference type="EMBL" id="JANAVB010010600">
    <property type="protein sequence ID" value="KAJ6838686.1"/>
    <property type="molecule type" value="Genomic_DNA"/>
</dbReference>
<comment type="caution">
    <text evidence="2">The sequence shown here is derived from an EMBL/GenBank/DDBJ whole genome shotgun (WGS) entry which is preliminary data.</text>
</comment>
<evidence type="ECO:0000256" key="1">
    <source>
        <dbReference type="SAM" id="MobiDB-lite"/>
    </source>
</evidence>
<accession>A0AAX6HCF0</accession>
<dbReference type="Proteomes" id="UP001140949">
    <property type="component" value="Unassembled WGS sequence"/>
</dbReference>
<reference evidence="2" key="1">
    <citation type="journal article" date="2023" name="GigaByte">
        <title>Genome assembly of the bearded iris, Iris pallida Lam.</title>
        <authorList>
            <person name="Bruccoleri R.E."/>
            <person name="Oakeley E.J."/>
            <person name="Faust A.M.E."/>
            <person name="Altorfer M."/>
            <person name="Dessus-Babus S."/>
            <person name="Burckhardt D."/>
            <person name="Oertli M."/>
            <person name="Naumann U."/>
            <person name="Petersen F."/>
            <person name="Wong J."/>
        </authorList>
    </citation>
    <scope>NUCLEOTIDE SEQUENCE</scope>
    <source>
        <strain evidence="2">GSM-AAB239-AS_SAM_17_03QT</strain>
    </source>
</reference>
<feature type="region of interest" description="Disordered" evidence="1">
    <location>
        <begin position="144"/>
        <end position="166"/>
    </location>
</feature>
<feature type="region of interest" description="Disordered" evidence="1">
    <location>
        <begin position="214"/>
        <end position="251"/>
    </location>
</feature>
<sequence>MEKGVRFSYRKLALVARAGGERRPGATWLPRTRRRWSGLGVQGAGGEGGGRVLEERWTFSRFSGVWRGSAFGGARQSLERPSARRGSHRRKAEGRVARRRLAVGFSKTATVEVSGLGFCGFEGRRVGEFTGWCGRRLQDVRSGRVQASTAGPKWRGDGRAGALEGTPSTTWRTAAATRAGRVGARTGGGNGSGGIGLASAAGLALGGGGQIGAQGSAVPKRGHDTGNRPIETRYGRSSAVQHCRSARPRLG</sequence>
<evidence type="ECO:0000313" key="2">
    <source>
        <dbReference type="EMBL" id="KAJ6838686.1"/>
    </source>
</evidence>
<reference evidence="2" key="2">
    <citation type="submission" date="2023-04" db="EMBL/GenBank/DDBJ databases">
        <authorList>
            <person name="Bruccoleri R.E."/>
            <person name="Oakeley E.J."/>
            <person name="Faust A.-M."/>
            <person name="Dessus-Babus S."/>
            <person name="Altorfer M."/>
            <person name="Burckhardt D."/>
            <person name="Oertli M."/>
            <person name="Naumann U."/>
            <person name="Petersen F."/>
            <person name="Wong J."/>
        </authorList>
    </citation>
    <scope>NUCLEOTIDE SEQUENCE</scope>
    <source>
        <strain evidence="2">GSM-AAB239-AS_SAM_17_03QT</strain>
        <tissue evidence="2">Leaf</tissue>
    </source>
</reference>
<dbReference type="AlphaFoldDB" id="A0AAX6HCF0"/>
<name>A0AAX6HCF0_IRIPA</name>
<protein>
    <submittedName>
        <fullName evidence="2">Leucine-rich repeat extensin-like protein 3</fullName>
    </submittedName>
</protein>
<evidence type="ECO:0000313" key="3">
    <source>
        <dbReference type="Proteomes" id="UP001140949"/>
    </source>
</evidence>
<proteinExistence type="predicted"/>
<organism evidence="2 3">
    <name type="scientific">Iris pallida</name>
    <name type="common">Sweet iris</name>
    <dbReference type="NCBI Taxonomy" id="29817"/>
    <lineage>
        <taxon>Eukaryota</taxon>
        <taxon>Viridiplantae</taxon>
        <taxon>Streptophyta</taxon>
        <taxon>Embryophyta</taxon>
        <taxon>Tracheophyta</taxon>
        <taxon>Spermatophyta</taxon>
        <taxon>Magnoliopsida</taxon>
        <taxon>Liliopsida</taxon>
        <taxon>Asparagales</taxon>
        <taxon>Iridaceae</taxon>
        <taxon>Iridoideae</taxon>
        <taxon>Irideae</taxon>
        <taxon>Iris</taxon>
    </lineage>
</organism>
<gene>
    <name evidence="2" type="ORF">M6B38_318685</name>
</gene>
<keyword evidence="3" id="KW-1185">Reference proteome</keyword>
<feature type="compositionally biased region" description="Basic and acidic residues" evidence="1">
    <location>
        <begin position="221"/>
        <end position="234"/>
    </location>
</feature>